<dbReference type="Proteomes" id="UP000436088">
    <property type="component" value="Unassembled WGS sequence"/>
</dbReference>
<feature type="compositionally biased region" description="Polar residues" evidence="1">
    <location>
        <begin position="1"/>
        <end position="12"/>
    </location>
</feature>
<dbReference type="EMBL" id="VEPZ02001449">
    <property type="protein sequence ID" value="KAE8672327.1"/>
    <property type="molecule type" value="Genomic_DNA"/>
</dbReference>
<protein>
    <submittedName>
        <fullName evidence="2">Uncharacterized protein</fullName>
    </submittedName>
</protein>
<keyword evidence="3" id="KW-1185">Reference proteome</keyword>
<sequence length="101" mass="11538">MNSSHYELSTRNVDPPSSMMIEPRREKVDDVPTPYAMENKLRLNKFFSLTLLPHRMSSSHYELSTENVDPSSGVADSTPYVMNRAKVEQVLLIMNFFSLIG</sequence>
<accession>A0A6A2YE61</accession>
<reference evidence="2" key="1">
    <citation type="submission" date="2019-09" db="EMBL/GenBank/DDBJ databases">
        <title>Draft genome information of white flower Hibiscus syriacus.</title>
        <authorList>
            <person name="Kim Y.-M."/>
        </authorList>
    </citation>
    <scope>NUCLEOTIDE SEQUENCE [LARGE SCALE GENOMIC DNA]</scope>
    <source>
        <strain evidence="2">YM2019G1</strain>
    </source>
</reference>
<proteinExistence type="predicted"/>
<evidence type="ECO:0000256" key="1">
    <source>
        <dbReference type="SAM" id="MobiDB-lite"/>
    </source>
</evidence>
<organism evidence="2 3">
    <name type="scientific">Hibiscus syriacus</name>
    <name type="common">Rose of Sharon</name>
    <dbReference type="NCBI Taxonomy" id="106335"/>
    <lineage>
        <taxon>Eukaryota</taxon>
        <taxon>Viridiplantae</taxon>
        <taxon>Streptophyta</taxon>
        <taxon>Embryophyta</taxon>
        <taxon>Tracheophyta</taxon>
        <taxon>Spermatophyta</taxon>
        <taxon>Magnoliopsida</taxon>
        <taxon>eudicotyledons</taxon>
        <taxon>Gunneridae</taxon>
        <taxon>Pentapetalae</taxon>
        <taxon>rosids</taxon>
        <taxon>malvids</taxon>
        <taxon>Malvales</taxon>
        <taxon>Malvaceae</taxon>
        <taxon>Malvoideae</taxon>
        <taxon>Hibiscus</taxon>
    </lineage>
</organism>
<feature type="region of interest" description="Disordered" evidence="1">
    <location>
        <begin position="1"/>
        <end position="27"/>
    </location>
</feature>
<gene>
    <name evidence="2" type="ORF">F3Y22_tig00111847pilonHSYRG00299</name>
</gene>
<dbReference type="AlphaFoldDB" id="A0A6A2YE61"/>
<comment type="caution">
    <text evidence="2">The sequence shown here is derived from an EMBL/GenBank/DDBJ whole genome shotgun (WGS) entry which is preliminary data.</text>
</comment>
<evidence type="ECO:0000313" key="2">
    <source>
        <dbReference type="EMBL" id="KAE8672327.1"/>
    </source>
</evidence>
<name>A0A6A2YE61_HIBSY</name>
<evidence type="ECO:0000313" key="3">
    <source>
        <dbReference type="Proteomes" id="UP000436088"/>
    </source>
</evidence>